<dbReference type="SUPFAM" id="SSF54928">
    <property type="entry name" value="RNA-binding domain, RBD"/>
    <property type="match status" value="1"/>
</dbReference>
<feature type="region of interest" description="Disordered" evidence="2">
    <location>
        <begin position="136"/>
        <end position="170"/>
    </location>
</feature>
<dbReference type="PANTHER" id="PTHR10693">
    <property type="entry name" value="RAS GTPASE-ACTIVATING PROTEIN-BINDING PROTEIN"/>
    <property type="match status" value="1"/>
</dbReference>
<proteinExistence type="predicted"/>
<reference evidence="4 5" key="1">
    <citation type="journal article" date="2017" name="Plant Biotechnol. J.">
        <title>A comprehensive draft genome sequence for lupin (Lupinus angustifolius), an emerging health food: insights into plant-microbe interactions and legume evolution.</title>
        <authorList>
            <person name="Hane J.K."/>
            <person name="Ming Y."/>
            <person name="Kamphuis L.G."/>
            <person name="Nelson M.N."/>
            <person name="Garg G."/>
            <person name="Atkins C.A."/>
            <person name="Bayer P.E."/>
            <person name="Bravo A."/>
            <person name="Bringans S."/>
            <person name="Cannon S."/>
            <person name="Edwards D."/>
            <person name="Foley R."/>
            <person name="Gao L.L."/>
            <person name="Harrison M.J."/>
            <person name="Huang W."/>
            <person name="Hurgobin B."/>
            <person name="Li S."/>
            <person name="Liu C.W."/>
            <person name="McGrath A."/>
            <person name="Morahan G."/>
            <person name="Murray J."/>
            <person name="Weller J."/>
            <person name="Jian J."/>
            <person name="Singh K.B."/>
        </authorList>
    </citation>
    <scope>NUCLEOTIDE SEQUENCE [LARGE SCALE GENOMIC DNA]</scope>
    <source>
        <strain evidence="5">cv. Tanjil</strain>
        <tissue evidence="4">Whole plant</tissue>
    </source>
</reference>
<evidence type="ECO:0000259" key="3">
    <source>
        <dbReference type="PROSITE" id="PS50102"/>
    </source>
</evidence>
<dbReference type="SMART" id="SM00360">
    <property type="entry name" value="RRM"/>
    <property type="match status" value="1"/>
</dbReference>
<dbReference type="InterPro" id="IPR039539">
    <property type="entry name" value="Ras_GTPase_bind_prot"/>
</dbReference>
<dbReference type="GO" id="GO:0003729">
    <property type="term" value="F:mRNA binding"/>
    <property type="evidence" value="ECO:0007669"/>
    <property type="project" value="TreeGrafter"/>
</dbReference>
<feature type="compositionally biased region" description="Polar residues" evidence="2">
    <location>
        <begin position="267"/>
        <end position="285"/>
    </location>
</feature>
<name>A0A1J7GEK5_LUPAN</name>
<dbReference type="PROSITE" id="PS50102">
    <property type="entry name" value="RRM"/>
    <property type="match status" value="1"/>
</dbReference>
<evidence type="ECO:0000256" key="2">
    <source>
        <dbReference type="SAM" id="MobiDB-lite"/>
    </source>
</evidence>
<evidence type="ECO:0000313" key="5">
    <source>
        <dbReference type="Proteomes" id="UP000188354"/>
    </source>
</evidence>
<feature type="region of interest" description="Disordered" evidence="2">
    <location>
        <begin position="265"/>
        <end position="285"/>
    </location>
</feature>
<gene>
    <name evidence="4" type="ORF">TanjilG_21197</name>
</gene>
<evidence type="ECO:0000256" key="1">
    <source>
        <dbReference type="PROSITE-ProRule" id="PRU00176"/>
    </source>
</evidence>
<keyword evidence="1" id="KW-0694">RNA-binding</keyword>
<dbReference type="AlphaFoldDB" id="A0A1J7GEK5"/>
<feature type="domain" description="RRM" evidence="3">
    <location>
        <begin position="189"/>
        <end position="266"/>
    </location>
</feature>
<keyword evidence="5" id="KW-1185">Reference proteome</keyword>
<accession>A0A1J7GEK5</accession>
<organism evidence="4 5">
    <name type="scientific">Lupinus angustifolius</name>
    <name type="common">Narrow-leaved blue lupine</name>
    <dbReference type="NCBI Taxonomy" id="3871"/>
    <lineage>
        <taxon>Eukaryota</taxon>
        <taxon>Viridiplantae</taxon>
        <taxon>Streptophyta</taxon>
        <taxon>Embryophyta</taxon>
        <taxon>Tracheophyta</taxon>
        <taxon>Spermatophyta</taxon>
        <taxon>Magnoliopsida</taxon>
        <taxon>eudicotyledons</taxon>
        <taxon>Gunneridae</taxon>
        <taxon>Pentapetalae</taxon>
        <taxon>rosids</taxon>
        <taxon>fabids</taxon>
        <taxon>Fabales</taxon>
        <taxon>Fabaceae</taxon>
        <taxon>Papilionoideae</taxon>
        <taxon>50 kb inversion clade</taxon>
        <taxon>genistoids sensu lato</taxon>
        <taxon>core genistoids</taxon>
        <taxon>Genisteae</taxon>
        <taxon>Lupinus</taxon>
    </lineage>
</organism>
<dbReference type="Gene3D" id="3.30.70.330">
    <property type="match status" value="1"/>
</dbReference>
<dbReference type="Gramene" id="OIV98862">
    <property type="protein sequence ID" value="OIV98862"/>
    <property type="gene ID" value="TanjilG_21197"/>
</dbReference>
<dbReference type="Proteomes" id="UP000188354">
    <property type="component" value="Chromosome LG13"/>
</dbReference>
<dbReference type="EMBL" id="CM007373">
    <property type="protein sequence ID" value="OIV98862.1"/>
    <property type="molecule type" value="Genomic_DNA"/>
</dbReference>
<dbReference type="GO" id="GO:0005829">
    <property type="term" value="C:cytosol"/>
    <property type="evidence" value="ECO:0007669"/>
    <property type="project" value="TreeGrafter"/>
</dbReference>
<dbReference type="GO" id="GO:1990904">
    <property type="term" value="C:ribonucleoprotein complex"/>
    <property type="evidence" value="ECO:0007669"/>
    <property type="project" value="TreeGrafter"/>
</dbReference>
<dbReference type="InterPro" id="IPR000504">
    <property type="entry name" value="RRM_dom"/>
</dbReference>
<dbReference type="InterPro" id="IPR035979">
    <property type="entry name" value="RBD_domain_sf"/>
</dbReference>
<feature type="compositionally biased region" description="Polar residues" evidence="2">
    <location>
        <begin position="136"/>
        <end position="165"/>
    </location>
</feature>
<evidence type="ECO:0000313" key="4">
    <source>
        <dbReference type="EMBL" id="OIV98862.1"/>
    </source>
</evidence>
<dbReference type="PANTHER" id="PTHR10693:SF58">
    <property type="entry name" value="OS02G0131700 PROTEIN"/>
    <property type="match status" value="1"/>
</dbReference>
<dbReference type="Pfam" id="PF00076">
    <property type="entry name" value="RRM_1"/>
    <property type="match status" value="1"/>
</dbReference>
<dbReference type="InterPro" id="IPR012677">
    <property type="entry name" value="Nucleotide-bd_a/b_plait_sf"/>
</dbReference>
<sequence length="285" mass="31610">MGFAVSNYLLGGDIQAREFVATNEVKENGVVDNYGFSENKCIKSLILSMLGRAMLPQSQMVHFNLQGIQYKTMYLLLLKNLLESPKSTLMPPLYMLSNYSIHFQIMYTFGIQLYNFGTDNVTDYCCKLRVAKGQSTASQPPQKNVSSSEWDSAPQTSSQPATVSANAFERSESDAVDEFSATEYEDEIKSIYVRNLSPIVSPSAIEEEFQNFGRVRPDGVVIRSQKDVGICYAFVEFEDMTGVQNAVKAGSVQIAGRQAYIEERRPNSNIPSRGGSMPSSTTISL</sequence>
<dbReference type="CDD" id="cd00590">
    <property type="entry name" value="RRM_SF"/>
    <property type="match status" value="1"/>
</dbReference>
<protein>
    <recommendedName>
        <fullName evidence="3">RRM domain-containing protein</fullName>
    </recommendedName>
</protein>
<dbReference type="STRING" id="3871.A0A1J7GEK5"/>